<evidence type="ECO:0000256" key="6">
    <source>
        <dbReference type="ARBA" id="ARBA00022960"/>
    </source>
</evidence>
<dbReference type="InterPro" id="IPR001264">
    <property type="entry name" value="Glyco_trans_51"/>
</dbReference>
<evidence type="ECO:0000256" key="2">
    <source>
        <dbReference type="ARBA" id="ARBA00022519"/>
    </source>
</evidence>
<evidence type="ECO:0000256" key="10">
    <source>
        <dbReference type="ARBA" id="ARBA00023316"/>
    </source>
</evidence>
<dbReference type="InterPro" id="IPR023346">
    <property type="entry name" value="Lysozyme-like_dom_sf"/>
</dbReference>
<keyword evidence="5 11" id="KW-0812">Transmembrane</keyword>
<dbReference type="STRING" id="1477437.SAMN05444682_108236"/>
<dbReference type="GO" id="GO:0008360">
    <property type="term" value="P:regulation of cell shape"/>
    <property type="evidence" value="ECO:0007669"/>
    <property type="project" value="UniProtKB-KW"/>
</dbReference>
<dbReference type="Proteomes" id="UP000198670">
    <property type="component" value="Unassembled WGS sequence"/>
</dbReference>
<dbReference type="GO" id="GO:0009274">
    <property type="term" value="C:peptidoglycan-based cell wall"/>
    <property type="evidence" value="ECO:0007669"/>
    <property type="project" value="InterPro"/>
</dbReference>
<feature type="transmembrane region" description="Helical" evidence="11">
    <location>
        <begin position="20"/>
        <end position="40"/>
    </location>
</feature>
<keyword evidence="10" id="KW-0961">Cell wall biogenesis/degradation</keyword>
<dbReference type="Gene3D" id="1.10.3810.10">
    <property type="entry name" value="Biosynthetic peptidoglycan transglycosylase-like"/>
    <property type="match status" value="1"/>
</dbReference>
<name>A0A1I3Q1L4_9SPHI</name>
<reference evidence="13 14" key="1">
    <citation type="submission" date="2016-10" db="EMBL/GenBank/DDBJ databases">
        <authorList>
            <person name="de Groot N.N."/>
        </authorList>
    </citation>
    <scope>NUCLEOTIDE SEQUENCE [LARGE SCALE GENOMIC DNA]</scope>
    <source>
        <strain evidence="13 14">RK1</strain>
    </source>
</reference>
<dbReference type="GO" id="GO:0009252">
    <property type="term" value="P:peptidoglycan biosynthetic process"/>
    <property type="evidence" value="ECO:0007669"/>
    <property type="project" value="UniProtKB-KW"/>
</dbReference>
<dbReference type="EMBL" id="FOQO01000008">
    <property type="protein sequence ID" value="SFJ27753.1"/>
    <property type="molecule type" value="Genomic_DNA"/>
</dbReference>
<evidence type="ECO:0000259" key="12">
    <source>
        <dbReference type="Pfam" id="PF00912"/>
    </source>
</evidence>
<keyword evidence="3" id="KW-0328">Glycosyltransferase</keyword>
<dbReference type="InterPro" id="IPR036950">
    <property type="entry name" value="PBP_transglycosylase"/>
</dbReference>
<keyword evidence="14" id="KW-1185">Reference proteome</keyword>
<organism evidence="13 14">
    <name type="scientific">Parapedobacter indicus</name>
    <dbReference type="NCBI Taxonomy" id="1477437"/>
    <lineage>
        <taxon>Bacteria</taxon>
        <taxon>Pseudomonadati</taxon>
        <taxon>Bacteroidota</taxon>
        <taxon>Sphingobacteriia</taxon>
        <taxon>Sphingobacteriales</taxon>
        <taxon>Sphingobacteriaceae</taxon>
        <taxon>Parapedobacter</taxon>
    </lineage>
</organism>
<evidence type="ECO:0000256" key="4">
    <source>
        <dbReference type="ARBA" id="ARBA00022679"/>
    </source>
</evidence>
<keyword evidence="1" id="KW-1003">Cell membrane</keyword>
<dbReference type="AlphaFoldDB" id="A0A1I3Q1L4"/>
<dbReference type="GO" id="GO:0016763">
    <property type="term" value="F:pentosyltransferase activity"/>
    <property type="evidence" value="ECO:0007669"/>
    <property type="project" value="InterPro"/>
</dbReference>
<dbReference type="RefSeq" id="WP_245893275.1">
    <property type="nucleotide sequence ID" value="NZ_FOQO01000008.1"/>
</dbReference>
<dbReference type="PANTHER" id="PTHR30400:SF0">
    <property type="entry name" value="BIOSYNTHETIC PEPTIDOGLYCAN TRANSGLYCOSYLASE"/>
    <property type="match status" value="1"/>
</dbReference>
<dbReference type="InterPro" id="IPR011812">
    <property type="entry name" value="Pep_trsgly"/>
</dbReference>
<dbReference type="GO" id="GO:0071555">
    <property type="term" value="P:cell wall organization"/>
    <property type="evidence" value="ECO:0007669"/>
    <property type="project" value="UniProtKB-KW"/>
</dbReference>
<dbReference type="SUPFAM" id="SSF53955">
    <property type="entry name" value="Lysozyme-like"/>
    <property type="match status" value="1"/>
</dbReference>
<protein>
    <submittedName>
        <fullName evidence="13">Transglycosylase</fullName>
    </submittedName>
</protein>
<keyword evidence="8 11" id="KW-1133">Transmembrane helix</keyword>
<proteinExistence type="predicted"/>
<evidence type="ECO:0000256" key="9">
    <source>
        <dbReference type="ARBA" id="ARBA00023136"/>
    </source>
</evidence>
<evidence type="ECO:0000256" key="1">
    <source>
        <dbReference type="ARBA" id="ARBA00022475"/>
    </source>
</evidence>
<dbReference type="Pfam" id="PF00912">
    <property type="entry name" value="Transgly"/>
    <property type="match status" value="1"/>
</dbReference>
<dbReference type="PANTHER" id="PTHR30400">
    <property type="entry name" value="MONOFUNCTIONAL BIOSYNTHETIC PEPTIDOGLYCAN TRANSGLYCOSYLASE"/>
    <property type="match status" value="1"/>
</dbReference>
<keyword evidence="7" id="KW-0573">Peptidoglycan synthesis</keyword>
<gene>
    <name evidence="13" type="ORF">SAMN05444682_108236</name>
</gene>
<evidence type="ECO:0000313" key="14">
    <source>
        <dbReference type="Proteomes" id="UP000198670"/>
    </source>
</evidence>
<keyword evidence="9 11" id="KW-0472">Membrane</keyword>
<keyword evidence="4" id="KW-0808">Transferase</keyword>
<keyword evidence="6" id="KW-0133">Cell shape</keyword>
<evidence type="ECO:0000313" key="13">
    <source>
        <dbReference type="EMBL" id="SFJ27753.1"/>
    </source>
</evidence>
<keyword evidence="2" id="KW-0997">Cell inner membrane</keyword>
<evidence type="ECO:0000256" key="3">
    <source>
        <dbReference type="ARBA" id="ARBA00022676"/>
    </source>
</evidence>
<feature type="domain" description="Glycosyl transferase family 51" evidence="12">
    <location>
        <begin position="449"/>
        <end position="596"/>
    </location>
</feature>
<evidence type="ECO:0000256" key="5">
    <source>
        <dbReference type="ARBA" id="ARBA00022692"/>
    </source>
</evidence>
<accession>A0A1I3Q1L4</accession>
<dbReference type="GO" id="GO:0016020">
    <property type="term" value="C:membrane"/>
    <property type="evidence" value="ECO:0007669"/>
    <property type="project" value="InterPro"/>
</dbReference>
<evidence type="ECO:0000256" key="8">
    <source>
        <dbReference type="ARBA" id="ARBA00022989"/>
    </source>
</evidence>
<evidence type="ECO:0000256" key="7">
    <source>
        <dbReference type="ARBA" id="ARBA00022984"/>
    </source>
</evidence>
<evidence type="ECO:0000256" key="11">
    <source>
        <dbReference type="SAM" id="Phobius"/>
    </source>
</evidence>
<sequence length="692" mass="78854">MAYRIVRQFLDRITKRQLIIGGIVLGILVLGGIVAFTIAYHKREALLATTLAKMRTQLADDYQIDLAIGKAYFSGLTTVTFEQVSITPHDRKQLAGVAEASVSVRLFPLITGDVKFGRLRVQKARIQLIKKDSISNYDFLFREPDTLQRDQPKEQVETTTLNMAQAANRMLNSILYKIPKNMELRDFLLTYRDDSLRQRISVPKADIDNGKLTSAVYLNDNKAVWQVSGRLNPSERQLYIKVHANGQKIALPLLEQKFGLNLSFDTVETRLREVYWTNNEFLHIKGEWAIKNLNINHWRIAQKDVTVPDAHIDAEVIVGSNHVELSKESTITVKKLEVHPYIRYTTAPEKTYAFALETPEMKAQDLFDAFPKGLFESLEGIRVSGDIQYKLAAFLDTTHPDSVQFSSDMQQKGFNVNSWGHANIPKLNGTFVYTPYENEKPVRDIIVGPENPNFISLNQISPYLRNAILTTEDPSFFSHNGFVEEAIRTSIATNYKEKAFKRGGSTISMQLVKNVFLSRNKTLVRKLEEILIVWLMESTRTVSKERMYEVYLNVIEWGRNVYGVTEAARYYFGKHPSQLTLGESIYLASIVPRPKTGLYAFNYEGRLKPYIGRYFSYIGNIMARRGLAPADSTGSYGFYAVSLREALRPDKPAVVDTLQLEVPPTDFDAELEEVRGLLDRIFRNDPEEEEAP</sequence>